<dbReference type="AlphaFoldDB" id="A0A419RVN8"/>
<dbReference type="Pfam" id="PF09923">
    <property type="entry name" value="DUF2155"/>
    <property type="match status" value="1"/>
</dbReference>
<dbReference type="InterPro" id="IPR019225">
    <property type="entry name" value="DUF2155"/>
</dbReference>
<organism evidence="1 2">
    <name type="scientific">Aurantiacibacter aquimixticola</name>
    <dbReference type="NCBI Taxonomy" id="1958945"/>
    <lineage>
        <taxon>Bacteria</taxon>
        <taxon>Pseudomonadati</taxon>
        <taxon>Pseudomonadota</taxon>
        <taxon>Alphaproteobacteria</taxon>
        <taxon>Sphingomonadales</taxon>
        <taxon>Erythrobacteraceae</taxon>
        <taxon>Aurantiacibacter</taxon>
    </lineage>
</organism>
<protein>
    <submittedName>
        <fullName evidence="1">DUF2155 domain-containing protein</fullName>
    </submittedName>
</protein>
<dbReference type="OrthoDB" id="9810376at2"/>
<comment type="caution">
    <text evidence="1">The sequence shown here is derived from an EMBL/GenBank/DDBJ whole genome shotgun (WGS) entry which is preliminary data.</text>
</comment>
<accession>A0A419RVN8</accession>
<evidence type="ECO:0000313" key="2">
    <source>
        <dbReference type="Proteomes" id="UP000285232"/>
    </source>
</evidence>
<name>A0A419RVN8_9SPHN</name>
<proteinExistence type="predicted"/>
<sequence>MDARGVRLRRTAGLIAVPLVLAACNNDAPEPEAQQTEIPEELQTDEADAPAIAVDGIGTPMGERVATLGLINKRNNLSRDIEIRPGESQRFDDVIVRLYACERTAPWEEIQQTGGFVQVFVNERPEGQDDRLWNRVFSGWLFKESPSLNVVEHPIYDVWLKDCAMSFPGEEEAVADS</sequence>
<reference evidence="1 2" key="1">
    <citation type="journal article" date="2017" name="Int. J. Syst. Evol. Microbiol.">
        <title>Erythrobacter aquimixticola sp. nov., isolated from the junction between the ocean and a freshwater spring.</title>
        <authorList>
            <person name="Park S."/>
            <person name="Jung Y.T."/>
            <person name="Choi S.J."/>
            <person name="Yoon J.H."/>
        </authorList>
    </citation>
    <scope>NUCLEOTIDE SEQUENCE [LARGE SCALE GENOMIC DNA]</scope>
    <source>
        <strain evidence="1 2">JSSK-14</strain>
    </source>
</reference>
<dbReference type="PROSITE" id="PS51257">
    <property type="entry name" value="PROKAR_LIPOPROTEIN"/>
    <property type="match status" value="1"/>
</dbReference>
<dbReference type="EMBL" id="RAHX01000001">
    <property type="protein sequence ID" value="RJY09841.1"/>
    <property type="molecule type" value="Genomic_DNA"/>
</dbReference>
<dbReference type="Proteomes" id="UP000285232">
    <property type="component" value="Unassembled WGS sequence"/>
</dbReference>
<keyword evidence="2" id="KW-1185">Reference proteome</keyword>
<gene>
    <name evidence="1" type="ORF">D6201_11165</name>
</gene>
<evidence type="ECO:0000313" key="1">
    <source>
        <dbReference type="EMBL" id="RJY09841.1"/>
    </source>
</evidence>